<dbReference type="Proteomes" id="UP001147746">
    <property type="component" value="Unassembled WGS sequence"/>
</dbReference>
<sequence>MALAIEGISQLRQLCKVKQRINLESTSLGTKSIPEISNYGLHCQKCYLVLMLDLDVQIPGTGIQCVVLHWSQPDLIFDCNAIDSPFLLEPDPVHIPVISAPYLHPKLHLSLITVTLFFFSTSHLLISSSNASNIFLRKQWSLEVVFMQAALLDPHVAINYFFGRPNASKGGEVASECDHPIFSIFNL</sequence>
<comment type="caution">
    <text evidence="1">The sequence shown here is derived from an EMBL/GenBank/DDBJ whole genome shotgun (WGS) entry which is preliminary data.</text>
</comment>
<dbReference type="EMBL" id="JAPZBO010000005">
    <property type="protein sequence ID" value="KAJ5316431.1"/>
    <property type="molecule type" value="Genomic_DNA"/>
</dbReference>
<protein>
    <submittedName>
        <fullName evidence="1">Uncharacterized protein</fullName>
    </submittedName>
</protein>
<proteinExistence type="predicted"/>
<evidence type="ECO:0000313" key="2">
    <source>
        <dbReference type="Proteomes" id="UP001147746"/>
    </source>
</evidence>
<evidence type="ECO:0000313" key="1">
    <source>
        <dbReference type="EMBL" id="KAJ5316431.1"/>
    </source>
</evidence>
<reference evidence="1" key="2">
    <citation type="journal article" date="2023" name="IMA Fungus">
        <title>Comparative genomic study of the Penicillium genus elucidates a diverse pangenome and 15 lateral gene transfer events.</title>
        <authorList>
            <person name="Petersen C."/>
            <person name="Sorensen T."/>
            <person name="Nielsen M.R."/>
            <person name="Sondergaard T.E."/>
            <person name="Sorensen J.L."/>
            <person name="Fitzpatrick D.A."/>
            <person name="Frisvad J.C."/>
            <person name="Nielsen K.L."/>
        </authorList>
    </citation>
    <scope>NUCLEOTIDE SEQUENCE</scope>
    <source>
        <strain evidence="1">IBT 21472</strain>
    </source>
</reference>
<dbReference type="AlphaFoldDB" id="A0A9W9U4S7"/>
<dbReference type="SUPFAM" id="SSF49777">
    <property type="entry name" value="PEBP-like"/>
    <property type="match status" value="1"/>
</dbReference>
<accession>A0A9W9U4S7</accession>
<keyword evidence="2" id="KW-1185">Reference proteome</keyword>
<dbReference type="InterPro" id="IPR036610">
    <property type="entry name" value="PEBP-like_sf"/>
</dbReference>
<organism evidence="1 2">
    <name type="scientific">Penicillium atrosanguineum</name>
    <dbReference type="NCBI Taxonomy" id="1132637"/>
    <lineage>
        <taxon>Eukaryota</taxon>
        <taxon>Fungi</taxon>
        <taxon>Dikarya</taxon>
        <taxon>Ascomycota</taxon>
        <taxon>Pezizomycotina</taxon>
        <taxon>Eurotiomycetes</taxon>
        <taxon>Eurotiomycetidae</taxon>
        <taxon>Eurotiales</taxon>
        <taxon>Aspergillaceae</taxon>
        <taxon>Penicillium</taxon>
    </lineage>
</organism>
<reference evidence="1" key="1">
    <citation type="submission" date="2022-12" db="EMBL/GenBank/DDBJ databases">
        <authorList>
            <person name="Petersen C."/>
        </authorList>
    </citation>
    <scope>NUCLEOTIDE SEQUENCE</scope>
    <source>
        <strain evidence="1">IBT 21472</strain>
    </source>
</reference>
<name>A0A9W9U4S7_9EURO</name>
<gene>
    <name evidence="1" type="ORF">N7476_006738</name>
</gene>